<evidence type="ECO:0000313" key="1">
    <source>
        <dbReference type="EMBL" id="BCN32933.1"/>
    </source>
</evidence>
<name>A0A7R7IGB4_9FIRM</name>
<dbReference type="Proteomes" id="UP000595897">
    <property type="component" value="Chromosome"/>
</dbReference>
<evidence type="ECO:0000313" key="2">
    <source>
        <dbReference type="Proteomes" id="UP000595897"/>
    </source>
</evidence>
<protein>
    <submittedName>
        <fullName evidence="1">Uncharacterized protein</fullName>
    </submittedName>
</protein>
<gene>
    <name evidence="1" type="ORF">bsdtb5_42280</name>
</gene>
<proteinExistence type="predicted"/>
<reference evidence="1 2" key="1">
    <citation type="submission" date="2020-11" db="EMBL/GenBank/DDBJ databases">
        <title>Draft genome sequencing of a Lachnospiraceae strain isolated from anoxic soil subjected to BSD treatment.</title>
        <authorList>
            <person name="Uek A."/>
            <person name="Tonouchi A."/>
        </authorList>
    </citation>
    <scope>NUCLEOTIDE SEQUENCE [LARGE SCALE GENOMIC DNA]</scope>
    <source>
        <strain evidence="1 2">TB5</strain>
    </source>
</reference>
<dbReference type="EMBL" id="AP024169">
    <property type="protein sequence ID" value="BCN32933.1"/>
    <property type="molecule type" value="Genomic_DNA"/>
</dbReference>
<dbReference type="KEGG" id="ahb:bsdtb5_42280"/>
<organism evidence="1 2">
    <name type="scientific">Anaeromicropila herbilytica</name>
    <dbReference type="NCBI Taxonomy" id="2785025"/>
    <lineage>
        <taxon>Bacteria</taxon>
        <taxon>Bacillati</taxon>
        <taxon>Bacillota</taxon>
        <taxon>Clostridia</taxon>
        <taxon>Lachnospirales</taxon>
        <taxon>Lachnospiraceae</taxon>
        <taxon>Anaeromicropila</taxon>
    </lineage>
</organism>
<keyword evidence="2" id="KW-1185">Reference proteome</keyword>
<accession>A0A7R7IGB4</accession>
<dbReference type="AlphaFoldDB" id="A0A7R7IGB4"/>
<sequence length="59" mass="6959">MSTLFSSKQYLFTTSTNGYYQIHRKSYEIKKNNKMLSPSSICPNLRNWKKSRCPNLPLN</sequence>